<keyword evidence="2" id="KW-1185">Reference proteome</keyword>
<name>A0A4Y9FQY8_9MICO</name>
<dbReference type="Proteomes" id="UP000298358">
    <property type="component" value="Unassembled WGS sequence"/>
</dbReference>
<organism evidence="1 2">
    <name type="scientific">Microbacterium paludicola</name>
    <dbReference type="NCBI Taxonomy" id="300019"/>
    <lineage>
        <taxon>Bacteria</taxon>
        <taxon>Bacillati</taxon>
        <taxon>Actinomycetota</taxon>
        <taxon>Actinomycetes</taxon>
        <taxon>Micrococcales</taxon>
        <taxon>Microbacteriaceae</taxon>
        <taxon>Microbacterium</taxon>
    </lineage>
</organism>
<dbReference type="GO" id="GO:0032259">
    <property type="term" value="P:methylation"/>
    <property type="evidence" value="ECO:0007669"/>
    <property type="project" value="UniProtKB-KW"/>
</dbReference>
<evidence type="ECO:0000313" key="2">
    <source>
        <dbReference type="Proteomes" id="UP000298358"/>
    </source>
</evidence>
<dbReference type="RefSeq" id="WP_135115433.1">
    <property type="nucleotide sequence ID" value="NZ_JADGLL010000051.1"/>
</dbReference>
<dbReference type="OrthoDB" id="9816424at2"/>
<gene>
    <name evidence="1" type="ORF">E4U02_14005</name>
</gene>
<accession>A0A4Y9FQY8</accession>
<dbReference type="Gene3D" id="3.40.50.150">
    <property type="entry name" value="Vaccinia Virus protein VP39"/>
    <property type="match status" value="1"/>
</dbReference>
<evidence type="ECO:0000313" key="1">
    <source>
        <dbReference type="EMBL" id="TFU30913.1"/>
    </source>
</evidence>
<keyword evidence="1" id="KW-0489">Methyltransferase</keyword>
<keyword evidence="1" id="KW-0808">Transferase</keyword>
<reference evidence="1 2" key="1">
    <citation type="submission" date="2019-03" db="EMBL/GenBank/DDBJ databases">
        <title>Diversity of the mouse oral microbiome.</title>
        <authorList>
            <person name="Joseph S."/>
            <person name="Aduse-Opoku J."/>
            <person name="Curtis M."/>
            <person name="Wade W."/>
            <person name="Hashim A."/>
        </authorList>
    </citation>
    <scope>NUCLEOTIDE SEQUENCE [LARGE SCALE GENOMIC DNA]</scope>
    <source>
        <strain evidence="1 2">P1012</strain>
    </source>
</reference>
<comment type="caution">
    <text evidence="1">The sequence shown here is derived from an EMBL/GenBank/DDBJ whole genome shotgun (WGS) entry which is preliminary data.</text>
</comment>
<protein>
    <submittedName>
        <fullName evidence="1">Class I SAM-dependent methyltransferase</fullName>
    </submittedName>
</protein>
<proteinExistence type="predicted"/>
<dbReference type="GO" id="GO:0008168">
    <property type="term" value="F:methyltransferase activity"/>
    <property type="evidence" value="ECO:0007669"/>
    <property type="project" value="UniProtKB-KW"/>
</dbReference>
<sequence length="240" mass="26945">MSQNTPQDPSLGSVRPSLTDLAIRFGTDKWGGDGNFQHWYTPHYERHLGHLRDEEFMLLEIGIGGYASPGQGGASLRMWKEFFPRAQIVGLDIQDKEFVREPRIHPHRGSQDDPSVIEQIVAEHGRPTVVVDDGSHNPQHIRATFGFLFPLLADGGIYAIEDTQTSYWPAFGGSPDLQDRTKTMGLVKDLLDGLNWEEWRPDGAAPTYTDAHVVAIHAYHNLVIIEKGENRENGNRTPVR</sequence>
<dbReference type="InterPro" id="IPR029063">
    <property type="entry name" value="SAM-dependent_MTases_sf"/>
</dbReference>
<dbReference type="AlphaFoldDB" id="A0A4Y9FQY8"/>
<dbReference type="EMBL" id="SPQB01000051">
    <property type="protein sequence ID" value="TFU30913.1"/>
    <property type="molecule type" value="Genomic_DNA"/>
</dbReference>
<dbReference type="SUPFAM" id="SSF53335">
    <property type="entry name" value="S-adenosyl-L-methionine-dependent methyltransferases"/>
    <property type="match status" value="1"/>
</dbReference>